<accession>A0A6M5YFF4</accession>
<dbReference type="KEGG" id="ftj:FTUN_0226"/>
<dbReference type="Gene3D" id="3.40.50.880">
    <property type="match status" value="1"/>
</dbReference>
<dbReference type="InterPro" id="IPR036465">
    <property type="entry name" value="vWFA_dom_sf"/>
</dbReference>
<dbReference type="PANTHER" id="PTHR37947:SF1">
    <property type="entry name" value="BLL2462 PROTEIN"/>
    <property type="match status" value="1"/>
</dbReference>
<dbReference type="InterPro" id="IPR029062">
    <property type="entry name" value="Class_I_gatase-like"/>
</dbReference>
<dbReference type="Proteomes" id="UP000503447">
    <property type="component" value="Chromosome"/>
</dbReference>
<keyword evidence="1" id="KW-0472">Membrane</keyword>
<dbReference type="EMBL" id="CP053452">
    <property type="protein sequence ID" value="QJW92729.1"/>
    <property type="molecule type" value="Genomic_DNA"/>
</dbReference>
<name>A0A6M5YFF4_9BACT</name>
<evidence type="ECO:0008006" key="4">
    <source>
        <dbReference type="Google" id="ProtNLM"/>
    </source>
</evidence>
<keyword evidence="1" id="KW-1133">Transmembrane helix</keyword>
<gene>
    <name evidence="2" type="ORF">FTUN_0226</name>
</gene>
<sequence length="870" mass="96983">MNTEFATPASFAAAPLGALWDLFHGDLQTRGWLAQDLAYRIGLALLALASVAAAAVLYAKESARLGVARRLVLAGVRMCTLLVVVFLLLRPVWVVNEGRDKRRPVAVLIDVSESMNSADPRPANEDQGRVALAFSLIEADKGLPAVPITSLVPKDQLRDRPKRIEVAREALTNPKIGLFNQLRAIGPLEISTFGDARTGRDAVSTDWIKSLEARQPKTRLVSAAFELLNRDDGELPAAIVLVTDGRDNASDKSFADLAAKCRDRGIPLHIYGVGSSSFGQLRLRDVGVPESVFVDDLVSVPVRYAVKGLRGGGRVSIVVKFGDRVVATSPDIPVREGEDLREVLTFTPTKEDAAVKKPEVTVTVTVTTEGSAAETLTDSAVRPTQVISKKLKVLVVDGLPRVDFKFLQRALLRDRRVDARFFLTEGDREAMKSGYPWLVEFTRQLNGVLALDRDEFRKLLNDYDLLVLGDVGARFFSTDHQQVIKDFVAEGGGLIHIAGRWNVPRGWLEGEPGRASVADVLPVELKPHRWPIQPPEGRYYQPFVPVLAPSAIRNPLVALEDDPLDNLEVWGRLTRVNDRDPAFTLDAPRAGKKRQLPPLEWYYPVTRLKPGAEVFLVHPTARTPEPDNRPVPLLVGHYFGKGYVLFCGFDDTWRWRFNEGDRYFGRFWSQCVYQAGVPRLVGTRLTQLSLDTLEPLEGKSGQVYARILDENFKALTTEELDATLEKLDAEPNDKDRLVTVKLRKLDGQDGEYVAPLPFNKAGRFKLSLDPKNKSPATMEYRVTVPPDHELAPGGMAEEELRKLAADSGRKDKPGKFYHEEDLYKLPKDIEPQYAPYSSRDETVLWNRWALFLLIGLLSLEWTLRKFNGLS</sequence>
<feature type="transmembrane region" description="Helical" evidence="1">
    <location>
        <begin position="71"/>
        <end position="93"/>
    </location>
</feature>
<dbReference type="PANTHER" id="PTHR37947">
    <property type="entry name" value="BLL2462 PROTEIN"/>
    <property type="match status" value="1"/>
</dbReference>
<organism evidence="2 3">
    <name type="scientific">Frigoriglobus tundricola</name>
    <dbReference type="NCBI Taxonomy" id="2774151"/>
    <lineage>
        <taxon>Bacteria</taxon>
        <taxon>Pseudomonadati</taxon>
        <taxon>Planctomycetota</taxon>
        <taxon>Planctomycetia</taxon>
        <taxon>Gemmatales</taxon>
        <taxon>Gemmataceae</taxon>
        <taxon>Frigoriglobus</taxon>
    </lineage>
</organism>
<evidence type="ECO:0000313" key="2">
    <source>
        <dbReference type="EMBL" id="QJW92729.1"/>
    </source>
</evidence>
<keyword evidence="3" id="KW-1185">Reference proteome</keyword>
<dbReference type="Gene3D" id="3.40.50.410">
    <property type="entry name" value="von Willebrand factor, type A domain"/>
    <property type="match status" value="1"/>
</dbReference>
<dbReference type="SUPFAM" id="SSF53300">
    <property type="entry name" value="vWA-like"/>
    <property type="match status" value="1"/>
</dbReference>
<evidence type="ECO:0000313" key="3">
    <source>
        <dbReference type="Proteomes" id="UP000503447"/>
    </source>
</evidence>
<protein>
    <recommendedName>
        <fullName evidence="4">VWFA domain-containing protein</fullName>
    </recommendedName>
</protein>
<evidence type="ECO:0000256" key="1">
    <source>
        <dbReference type="SAM" id="Phobius"/>
    </source>
</evidence>
<proteinExistence type="predicted"/>
<dbReference type="AlphaFoldDB" id="A0A6M5YFF4"/>
<reference evidence="3" key="1">
    <citation type="submission" date="2020-05" db="EMBL/GenBank/DDBJ databases">
        <title>Frigoriglobus tundricola gen. nov., sp. nov., a psychrotolerant cellulolytic planctomycete of the family Gemmataceae with two divergent copies of 16S rRNA gene.</title>
        <authorList>
            <person name="Kulichevskaya I.S."/>
            <person name="Ivanova A.A."/>
            <person name="Naumoff D.G."/>
            <person name="Beletsky A.V."/>
            <person name="Rijpstra W.I.C."/>
            <person name="Sinninghe Damste J.S."/>
            <person name="Mardanov A.V."/>
            <person name="Ravin N.V."/>
            <person name="Dedysh S.N."/>
        </authorList>
    </citation>
    <scope>NUCLEOTIDE SEQUENCE [LARGE SCALE GENOMIC DNA]</scope>
    <source>
        <strain evidence="3">PL17</strain>
    </source>
</reference>
<dbReference type="SUPFAM" id="SSF52317">
    <property type="entry name" value="Class I glutamine amidotransferase-like"/>
    <property type="match status" value="1"/>
</dbReference>
<feature type="transmembrane region" description="Helical" evidence="1">
    <location>
        <begin position="37"/>
        <end position="59"/>
    </location>
</feature>
<keyword evidence="1" id="KW-0812">Transmembrane</keyword>
<dbReference type="RefSeq" id="WP_171469075.1">
    <property type="nucleotide sequence ID" value="NZ_CP053452.2"/>
</dbReference>